<comment type="caution">
    <text evidence="5">The sequence shown here is derived from an EMBL/GenBank/DDBJ whole genome shotgun (WGS) entry which is preliminary data.</text>
</comment>
<evidence type="ECO:0000256" key="2">
    <source>
        <dbReference type="ARBA" id="ARBA00023295"/>
    </source>
</evidence>
<keyword evidence="6" id="KW-1185">Reference proteome</keyword>
<dbReference type="Proteomes" id="UP001500665">
    <property type="component" value="Unassembled WGS sequence"/>
</dbReference>
<evidence type="ECO:0000256" key="1">
    <source>
        <dbReference type="ARBA" id="ARBA00022801"/>
    </source>
</evidence>
<gene>
    <name evidence="5" type="ORF">GCM10009550_09270</name>
</gene>
<dbReference type="Pfam" id="PF00150">
    <property type="entry name" value="Cellulase"/>
    <property type="match status" value="1"/>
</dbReference>
<keyword evidence="3" id="KW-0472">Membrane</keyword>
<dbReference type="PANTHER" id="PTHR31308:SF3">
    <property type="entry name" value="ENDOGLYCOCERAMIDASE"/>
    <property type="match status" value="1"/>
</dbReference>
<dbReference type="PANTHER" id="PTHR31308">
    <property type="match status" value="1"/>
</dbReference>
<feature type="transmembrane region" description="Helical" evidence="3">
    <location>
        <begin position="76"/>
        <end position="99"/>
    </location>
</feature>
<keyword evidence="2" id="KW-0326">Glycosidase</keyword>
<feature type="transmembrane region" description="Helical" evidence="3">
    <location>
        <begin position="45"/>
        <end position="64"/>
    </location>
</feature>
<feature type="transmembrane region" description="Helical" evidence="3">
    <location>
        <begin position="298"/>
        <end position="317"/>
    </location>
</feature>
<accession>A0ABN1QAZ8</accession>
<keyword evidence="3" id="KW-0812">Transmembrane</keyword>
<evidence type="ECO:0000313" key="6">
    <source>
        <dbReference type="Proteomes" id="UP001500665"/>
    </source>
</evidence>
<keyword evidence="1" id="KW-0378">Hydrolase</keyword>
<dbReference type="Gene3D" id="2.60.40.1180">
    <property type="entry name" value="Golgi alpha-mannosidase II"/>
    <property type="match status" value="1"/>
</dbReference>
<reference evidence="5 6" key="1">
    <citation type="journal article" date="2019" name="Int. J. Syst. Evol. Microbiol.">
        <title>The Global Catalogue of Microorganisms (GCM) 10K type strain sequencing project: providing services to taxonomists for standard genome sequencing and annotation.</title>
        <authorList>
            <consortium name="The Broad Institute Genomics Platform"/>
            <consortium name="The Broad Institute Genome Sequencing Center for Infectious Disease"/>
            <person name="Wu L."/>
            <person name="Ma J."/>
        </authorList>
    </citation>
    <scope>NUCLEOTIDE SEQUENCE [LARGE SCALE GENOMIC DNA]</scope>
    <source>
        <strain evidence="5 6">JCM 10696</strain>
    </source>
</reference>
<dbReference type="InterPro" id="IPR013780">
    <property type="entry name" value="Glyco_hydro_b"/>
</dbReference>
<feature type="transmembrane region" description="Helical" evidence="3">
    <location>
        <begin position="222"/>
        <end position="244"/>
    </location>
</feature>
<dbReference type="EMBL" id="BAAAHH010000002">
    <property type="protein sequence ID" value="GAA0940118.1"/>
    <property type="molecule type" value="Genomic_DNA"/>
</dbReference>
<feature type="transmembrane region" description="Helical" evidence="3">
    <location>
        <begin position="264"/>
        <end position="286"/>
    </location>
</feature>
<dbReference type="SUPFAM" id="SSF51445">
    <property type="entry name" value="(Trans)glycosidases"/>
    <property type="match status" value="1"/>
</dbReference>
<dbReference type="InterPro" id="IPR001547">
    <property type="entry name" value="Glyco_hydro_5"/>
</dbReference>
<keyword evidence="3" id="KW-1133">Transmembrane helix</keyword>
<protein>
    <recommendedName>
        <fullName evidence="4">Glycoside hydrolase family 5 domain-containing protein</fullName>
    </recommendedName>
</protein>
<dbReference type="Gene3D" id="3.20.20.80">
    <property type="entry name" value="Glycosidases"/>
    <property type="match status" value="1"/>
</dbReference>
<feature type="domain" description="Glycoside hydrolase family 5" evidence="4">
    <location>
        <begin position="350"/>
        <end position="679"/>
    </location>
</feature>
<organism evidence="5 6">
    <name type="scientific">Actinocorallia libanotica</name>
    <dbReference type="NCBI Taxonomy" id="46162"/>
    <lineage>
        <taxon>Bacteria</taxon>
        <taxon>Bacillati</taxon>
        <taxon>Actinomycetota</taxon>
        <taxon>Actinomycetes</taxon>
        <taxon>Streptosporangiales</taxon>
        <taxon>Thermomonosporaceae</taxon>
        <taxon>Actinocorallia</taxon>
    </lineage>
</organism>
<name>A0ABN1QAZ8_9ACTN</name>
<dbReference type="InterPro" id="IPR017853">
    <property type="entry name" value="GH"/>
</dbReference>
<evidence type="ECO:0000313" key="5">
    <source>
        <dbReference type="EMBL" id="GAA0940118.1"/>
    </source>
</evidence>
<feature type="transmembrane region" description="Helical" evidence="3">
    <location>
        <begin position="119"/>
        <end position="137"/>
    </location>
</feature>
<sequence>MPPRHLPILTTGTLAALIVAGALLDPVGYFSLYGMPGRLLPATRWQAALPLQVPVLLGLTYLVTRTFSHLPRRRRFATVWAGIVLSALVAKFVMTVAASAPLLNLADLAWATSYTVFKAGLYALPPAAVVLAGRPLAEVRDQPPAAPHRWTAALVTVVAAGTGEWSAAHWNTDLPDGVPSLSPSVGALGLAGGLVIFFLALSRALHTFGSRARDRVGTFFAAWLATLWAGAALGLAQVLVLIAVDGFGSPLRVPVSLYLRVSEGVALGAALGPITAITAIAALAALRHAHRVRAATARLITVGIASAVTAGSLAAAGDAATSERPPPTGAVSGELLPLSAVRGENPRIVDSAGRQVLLRGINVNQLVDFYAPRPDVPATVPLTEADFVRMAELGFNVVRLGFSWSKVEPERGRYDQEYLRRLDEAVALAEKHGMYTVLDMHQDGWSNEPTPAGTTCPRGTSEMWGYDGAPDWATITDGAPRCQFTGRDLSPAGNRAFTNFYFDRDGVQTRFVEVWAMLAARYGDEPAIAGFDPLNEPGFAELAPVTSTLLLGKVYDRVLNRIRRVESRRHLFFFEPSIFWSGLGFDAMPRGTFRDDPDLVFSPRLYAESITMDASLGLPAITDLEHGFTLAKRVAGDLPLWSGEWGFWGGLLEIRDRVRRYARAEDAHRIGGAFWVWKQACGDPQNGIGPIGNGLNKIDCAANTALPREPVTAAEVSRAYPRAVPGELTSLRSSVRDLALTGTASRGDCTVDVWVPGAETPETTAVNIADLTAKQAPGGWRVTGCASGNYRLTTR</sequence>
<proteinExistence type="predicted"/>
<dbReference type="InterPro" id="IPR052066">
    <property type="entry name" value="Glycosphingolipid_Hydrolases"/>
</dbReference>
<feature type="transmembrane region" description="Helical" evidence="3">
    <location>
        <begin position="149"/>
        <end position="168"/>
    </location>
</feature>
<evidence type="ECO:0000256" key="3">
    <source>
        <dbReference type="SAM" id="Phobius"/>
    </source>
</evidence>
<feature type="transmembrane region" description="Helical" evidence="3">
    <location>
        <begin position="180"/>
        <end position="201"/>
    </location>
</feature>
<evidence type="ECO:0000259" key="4">
    <source>
        <dbReference type="Pfam" id="PF00150"/>
    </source>
</evidence>